<evidence type="ECO:0000256" key="2">
    <source>
        <dbReference type="ARBA" id="ARBA00007401"/>
    </source>
</evidence>
<evidence type="ECO:0000256" key="1">
    <source>
        <dbReference type="ARBA" id="ARBA00001412"/>
    </source>
</evidence>
<keyword evidence="5 7" id="KW-0326">Glycosidase</keyword>
<sequence length="1069" mass="119165">MKPRLLPLLAALLGCTSSSFATTPASIDDGRPEWDNPAVIRWGHEQPRTTFLAFPSRQLAFDHRRAPKATPRYQSLSGDWQFHWSPNPTSRPTTFQQPDFDASTWSSITVPGNWQLQGHGLPIYANATYPFPITEARPPHDWNPVGSYRRTFTLPATWDYAPDAGEKVFLHFEGVDSAYYVWLNGELIGYNEGSRTPAEFDVTPHLQAGENLLAVQVYRWSDGAILEDQDFWRLSGIFRDVYLWQAGPTHVRDVKLLADFDPISRTGSLQVNLDLTGDEAAVVADVELLQPSGAPLQSLQLSADNAWQAQHAQLAVAPWSAEAPHLYPVLVTLRDRASGDVLEVVPFEVGFRRVEIRDSQLLVNGVAVKLKGVNRHEHDPDLGHTVTREGMLRDIALMKRHNLNAVRTSHYPNVPEWYRLCDQAGIYVIDEANLETHGFGRHTLHNRIANDPAWAAPILDRLQRVVARDYNHPSVIMWSTGNESGEGPNLLACRVWANQADPSRPLHYENSNLQVEGFDGSSTDITSHMYLPADEMASELERFAGKPLVLCEYTHAMGNSNGNLDAYWDRIFADDRIAGAFVWDWMDQGLRQPIPFGRLDPWGRSDFFAYGGWWEDRARVRNDNNFCMNGLIDANGHPHPGLIALKHIIQPASAELLTASTDGMQVRLTNRLDFTDLSDAVTLHWTILQNGTPVDSGTTALASVPARRTSVVTINPSPDWLQLDGEILLQLSYRTATGSAYWKPGYELGWDQFPLVGEWIAPNSAAASTAAAPQLTESDDHLTVTAADSSWSLTFNRRTGALTDWQHAGTTLATGAAPDFWRATTDNDRGAGLGPRRTSRELKLTASRTWQNAARQRVVTDVATSSTDTSAQVRFTTTVLEGAAELVLTYDVHADGSVDVDYAYAAQQDDLPIIPRVGMAWELPAAFSDLRWYGRGPEPTYADRAFAPLGIYANTVMGNWVDYSRPQENGNKVDVRWLELSIPSTGVGLRILSLDTPLSCGIRPYADHELENVDYSWQLGPRHTTYLNVDLTQLGVGGDDSWGSIAHAPYQPRSTEYHYRYRLEPFQLD</sequence>
<dbReference type="InterPro" id="IPR023230">
    <property type="entry name" value="Glyco_hydro_2_CS"/>
</dbReference>
<name>A0ABZ1CAL9_9BACT</name>
<keyword evidence="11" id="KW-1185">Reference proteome</keyword>
<evidence type="ECO:0000313" key="11">
    <source>
        <dbReference type="Proteomes" id="UP000738431"/>
    </source>
</evidence>
<protein>
    <recommendedName>
        <fullName evidence="3 7">Beta-galactosidase</fullName>
        <ecNumber evidence="3 7">3.2.1.23</ecNumber>
    </recommendedName>
    <alternativeName>
        <fullName evidence="6 7">Lactase</fullName>
    </alternativeName>
</protein>
<dbReference type="Pfam" id="PF16353">
    <property type="entry name" value="LacZ_4"/>
    <property type="match status" value="1"/>
</dbReference>
<feature type="signal peptide" evidence="8">
    <location>
        <begin position="1"/>
        <end position="21"/>
    </location>
</feature>
<dbReference type="RefSeq" id="WP_221029227.1">
    <property type="nucleotide sequence ID" value="NZ_CP139781.1"/>
</dbReference>
<gene>
    <name evidence="10" type="ORF">K1X11_021305</name>
</gene>
<evidence type="ECO:0000256" key="5">
    <source>
        <dbReference type="ARBA" id="ARBA00023295"/>
    </source>
</evidence>
<dbReference type="Gene3D" id="2.70.98.10">
    <property type="match status" value="1"/>
</dbReference>
<dbReference type="Pfam" id="PF02836">
    <property type="entry name" value="Glyco_hydro_2_C"/>
    <property type="match status" value="1"/>
</dbReference>
<evidence type="ECO:0000256" key="8">
    <source>
        <dbReference type="SAM" id="SignalP"/>
    </source>
</evidence>
<organism evidence="10 11">
    <name type="scientific">Actomonas aquatica</name>
    <dbReference type="NCBI Taxonomy" id="2866162"/>
    <lineage>
        <taxon>Bacteria</taxon>
        <taxon>Pseudomonadati</taxon>
        <taxon>Verrucomicrobiota</taxon>
        <taxon>Opitutia</taxon>
        <taxon>Opitutales</taxon>
        <taxon>Opitutaceae</taxon>
        <taxon>Actomonas</taxon>
    </lineage>
</organism>
<proteinExistence type="inferred from homology"/>
<dbReference type="SUPFAM" id="SSF49303">
    <property type="entry name" value="beta-Galactosidase/glucuronidase domain"/>
    <property type="match status" value="2"/>
</dbReference>
<dbReference type="PANTHER" id="PTHR46323">
    <property type="entry name" value="BETA-GALACTOSIDASE"/>
    <property type="match status" value="1"/>
</dbReference>
<evidence type="ECO:0000256" key="4">
    <source>
        <dbReference type="ARBA" id="ARBA00022801"/>
    </source>
</evidence>
<dbReference type="InterPro" id="IPR032312">
    <property type="entry name" value="LacZ_4"/>
</dbReference>
<dbReference type="PANTHER" id="PTHR46323:SF2">
    <property type="entry name" value="BETA-GALACTOSIDASE"/>
    <property type="match status" value="1"/>
</dbReference>
<evidence type="ECO:0000313" key="10">
    <source>
        <dbReference type="EMBL" id="WRQ87360.1"/>
    </source>
</evidence>
<dbReference type="PROSITE" id="PS00719">
    <property type="entry name" value="GLYCOSYL_HYDROL_F2_1"/>
    <property type="match status" value="1"/>
</dbReference>
<reference evidence="10 11" key="1">
    <citation type="submission" date="2021-08" db="EMBL/GenBank/DDBJ databases">
        <authorList>
            <person name="Zhang D."/>
            <person name="Zhang A."/>
            <person name="Wang L."/>
        </authorList>
    </citation>
    <scope>NUCLEOTIDE SEQUENCE [LARGE SCALE GENOMIC DNA]</scope>
    <source>
        <strain evidence="10 11">WL0086</strain>
    </source>
</reference>
<dbReference type="Pfam" id="PF02837">
    <property type="entry name" value="Glyco_hydro_2_N"/>
    <property type="match status" value="1"/>
</dbReference>
<accession>A0ABZ1CAL9</accession>
<feature type="chain" id="PRO_5047078152" description="Beta-galactosidase" evidence="8">
    <location>
        <begin position="22"/>
        <end position="1069"/>
    </location>
</feature>
<evidence type="ECO:0000256" key="3">
    <source>
        <dbReference type="ARBA" id="ARBA00012756"/>
    </source>
</evidence>
<feature type="domain" description="Beta galactosidase small chain/" evidence="9">
    <location>
        <begin position="785"/>
        <end position="1064"/>
    </location>
</feature>
<keyword evidence="4 7" id="KW-0378">Hydrolase</keyword>
<dbReference type="Pfam" id="PF00703">
    <property type="entry name" value="Glyco_hydro_2"/>
    <property type="match status" value="1"/>
</dbReference>
<dbReference type="Gene3D" id="2.60.40.10">
    <property type="entry name" value="Immunoglobulins"/>
    <property type="match status" value="2"/>
</dbReference>
<comment type="similarity">
    <text evidence="2 7">Belongs to the glycosyl hydrolase 2 family.</text>
</comment>
<dbReference type="PROSITE" id="PS51257">
    <property type="entry name" value="PROKAR_LIPOPROTEIN"/>
    <property type="match status" value="1"/>
</dbReference>
<reference evidence="10 11" key="2">
    <citation type="submission" date="2023-12" db="EMBL/GenBank/DDBJ databases">
        <title>Description of an unclassified Opitutus bacterium of Verrucomicrobiota.</title>
        <authorList>
            <person name="Zhang D.-F."/>
        </authorList>
    </citation>
    <scope>NUCLEOTIDE SEQUENCE [LARGE SCALE GENOMIC DNA]</scope>
    <source>
        <strain evidence="10 11">WL0086</strain>
    </source>
</reference>
<dbReference type="InterPro" id="IPR014718">
    <property type="entry name" value="GH-type_carb-bd"/>
</dbReference>
<dbReference type="SUPFAM" id="SSF49785">
    <property type="entry name" value="Galactose-binding domain-like"/>
    <property type="match status" value="1"/>
</dbReference>
<dbReference type="GO" id="GO:0016787">
    <property type="term" value="F:hydrolase activity"/>
    <property type="evidence" value="ECO:0007669"/>
    <property type="project" value="UniProtKB-KW"/>
</dbReference>
<dbReference type="PRINTS" id="PR00132">
    <property type="entry name" value="GLHYDRLASE2"/>
</dbReference>
<dbReference type="Proteomes" id="UP000738431">
    <property type="component" value="Chromosome"/>
</dbReference>
<dbReference type="InterPro" id="IPR013783">
    <property type="entry name" value="Ig-like_fold"/>
</dbReference>
<dbReference type="SUPFAM" id="SSF74650">
    <property type="entry name" value="Galactose mutarotase-like"/>
    <property type="match status" value="1"/>
</dbReference>
<evidence type="ECO:0000256" key="6">
    <source>
        <dbReference type="ARBA" id="ARBA00032230"/>
    </source>
</evidence>
<evidence type="ECO:0000259" key="9">
    <source>
        <dbReference type="SMART" id="SM01038"/>
    </source>
</evidence>
<dbReference type="InterPro" id="IPR006104">
    <property type="entry name" value="Glyco_hydro_2_N"/>
</dbReference>
<dbReference type="InterPro" id="IPR006102">
    <property type="entry name" value="Ig-like_GH2"/>
</dbReference>
<dbReference type="SMART" id="SM01038">
    <property type="entry name" value="Bgal_small_N"/>
    <property type="match status" value="1"/>
</dbReference>
<dbReference type="InterPro" id="IPR011013">
    <property type="entry name" value="Gal_mutarotase_sf_dom"/>
</dbReference>
<dbReference type="InterPro" id="IPR050347">
    <property type="entry name" value="Bact_Beta-galactosidase"/>
</dbReference>
<dbReference type="Gene3D" id="3.20.20.80">
    <property type="entry name" value="Glycosidases"/>
    <property type="match status" value="1"/>
</dbReference>
<dbReference type="InterPro" id="IPR036156">
    <property type="entry name" value="Beta-gal/glucu_dom_sf"/>
</dbReference>
<dbReference type="EC" id="3.2.1.23" evidence="3 7"/>
<keyword evidence="8" id="KW-0732">Signal</keyword>
<dbReference type="InterPro" id="IPR004199">
    <property type="entry name" value="B-gal_small/dom_5"/>
</dbReference>
<dbReference type="InterPro" id="IPR017853">
    <property type="entry name" value="GH"/>
</dbReference>
<dbReference type="Gene3D" id="2.60.120.260">
    <property type="entry name" value="Galactose-binding domain-like"/>
    <property type="match status" value="1"/>
</dbReference>
<dbReference type="InterPro" id="IPR006101">
    <property type="entry name" value="Glyco_hydro_2"/>
</dbReference>
<dbReference type="SUPFAM" id="SSF51445">
    <property type="entry name" value="(Trans)glycosidases"/>
    <property type="match status" value="1"/>
</dbReference>
<evidence type="ECO:0000256" key="7">
    <source>
        <dbReference type="RuleBase" id="RU361154"/>
    </source>
</evidence>
<dbReference type="EMBL" id="CP139781">
    <property type="protein sequence ID" value="WRQ87360.1"/>
    <property type="molecule type" value="Genomic_DNA"/>
</dbReference>
<comment type="catalytic activity">
    <reaction evidence="1 7">
        <text>Hydrolysis of terminal non-reducing beta-D-galactose residues in beta-D-galactosides.</text>
        <dbReference type="EC" id="3.2.1.23"/>
    </reaction>
</comment>
<dbReference type="Pfam" id="PF02929">
    <property type="entry name" value="Bgal_small_N"/>
    <property type="match status" value="1"/>
</dbReference>
<dbReference type="InterPro" id="IPR006103">
    <property type="entry name" value="Glyco_hydro_2_cat"/>
</dbReference>
<dbReference type="InterPro" id="IPR008979">
    <property type="entry name" value="Galactose-bd-like_sf"/>
</dbReference>